<dbReference type="GO" id="GO:0030687">
    <property type="term" value="C:preribosome, large subunit precursor"/>
    <property type="evidence" value="ECO:0007669"/>
    <property type="project" value="TreeGrafter"/>
</dbReference>
<dbReference type="Proteomes" id="UP000827549">
    <property type="component" value="Chromosome 4"/>
</dbReference>
<feature type="region of interest" description="Disordered" evidence="1">
    <location>
        <begin position="1"/>
        <end position="120"/>
    </location>
</feature>
<sequence length="120" mass="13466">MAKSLRSKTKLAARRRKAHESHYAVANAARTARISAKLLNKDGGEEQDAEGDDKMAEGGEEEDAEMGEETKKISTSAPRESRREQWRESKGMAPRPKLKGQNKLGRPISRHKAGKTKRRR</sequence>
<reference evidence="3" key="1">
    <citation type="submission" date="2023-10" db="EMBL/GenBank/DDBJ databases">
        <authorList>
            <person name="Noh H."/>
        </authorList>
    </citation>
    <scope>NUCLEOTIDE SEQUENCE</scope>
    <source>
        <strain evidence="3">DUCC4014</strain>
    </source>
</reference>
<keyword evidence="4" id="KW-1185">Reference proteome</keyword>
<protein>
    <recommendedName>
        <fullName evidence="2">DUF2423 domain-containing protein</fullName>
    </recommendedName>
</protein>
<name>A0AAF1BN30_9TREE</name>
<feature type="domain" description="DUF2423" evidence="2">
    <location>
        <begin position="1"/>
        <end position="41"/>
    </location>
</feature>
<dbReference type="RefSeq" id="XP_062628711.1">
    <property type="nucleotide sequence ID" value="XM_062772727.1"/>
</dbReference>
<evidence type="ECO:0000313" key="4">
    <source>
        <dbReference type="Proteomes" id="UP000827549"/>
    </source>
</evidence>
<dbReference type="PANTHER" id="PTHR28219">
    <property type="entry name" value="UPF0642 PROTEIN YBL028C"/>
    <property type="match status" value="1"/>
</dbReference>
<dbReference type="PANTHER" id="PTHR28219:SF1">
    <property type="entry name" value="UPF0642 PROTEIN YBL028C"/>
    <property type="match status" value="1"/>
</dbReference>
<proteinExistence type="predicted"/>
<evidence type="ECO:0000256" key="1">
    <source>
        <dbReference type="SAM" id="MobiDB-lite"/>
    </source>
</evidence>
<dbReference type="Pfam" id="PF10338">
    <property type="entry name" value="YBL028C_N"/>
    <property type="match status" value="1"/>
</dbReference>
<feature type="compositionally biased region" description="Acidic residues" evidence="1">
    <location>
        <begin position="58"/>
        <end position="67"/>
    </location>
</feature>
<feature type="compositionally biased region" description="Basic residues" evidence="1">
    <location>
        <begin position="108"/>
        <end position="120"/>
    </location>
</feature>
<dbReference type="GeneID" id="87809388"/>
<evidence type="ECO:0000259" key="2">
    <source>
        <dbReference type="Pfam" id="PF10338"/>
    </source>
</evidence>
<dbReference type="EMBL" id="CP086717">
    <property type="protein sequence ID" value="WOO82679.1"/>
    <property type="molecule type" value="Genomic_DNA"/>
</dbReference>
<accession>A0AAF1BN30</accession>
<evidence type="ECO:0000313" key="3">
    <source>
        <dbReference type="EMBL" id="WOO82679.1"/>
    </source>
</evidence>
<dbReference type="InterPro" id="IPR019434">
    <property type="entry name" value="DUF2423"/>
</dbReference>
<gene>
    <name evidence="3" type="ORF">LOC62_04G006162</name>
</gene>
<organism evidence="3 4">
    <name type="scientific">Vanrija pseudolonga</name>
    <dbReference type="NCBI Taxonomy" id="143232"/>
    <lineage>
        <taxon>Eukaryota</taxon>
        <taxon>Fungi</taxon>
        <taxon>Dikarya</taxon>
        <taxon>Basidiomycota</taxon>
        <taxon>Agaricomycotina</taxon>
        <taxon>Tremellomycetes</taxon>
        <taxon>Trichosporonales</taxon>
        <taxon>Trichosporonaceae</taxon>
        <taxon>Vanrija</taxon>
    </lineage>
</organism>
<feature type="compositionally biased region" description="Basic and acidic residues" evidence="1">
    <location>
        <begin position="79"/>
        <end position="90"/>
    </location>
</feature>
<dbReference type="AlphaFoldDB" id="A0AAF1BN30"/>
<feature type="compositionally biased region" description="Basic residues" evidence="1">
    <location>
        <begin position="1"/>
        <end position="19"/>
    </location>
</feature>